<evidence type="ECO:0000313" key="5">
    <source>
        <dbReference type="Proteomes" id="UP001596972"/>
    </source>
</evidence>
<accession>A0ABW3ENB7</accession>
<reference evidence="5" key="1">
    <citation type="journal article" date="2019" name="Int. J. Syst. Evol. Microbiol.">
        <title>The Global Catalogue of Microorganisms (GCM) 10K type strain sequencing project: providing services to taxonomists for standard genome sequencing and annotation.</title>
        <authorList>
            <consortium name="The Broad Institute Genomics Platform"/>
            <consortium name="The Broad Institute Genome Sequencing Center for Infectious Disease"/>
            <person name="Wu L."/>
            <person name="Ma J."/>
        </authorList>
    </citation>
    <scope>NUCLEOTIDE SEQUENCE [LARGE SCALE GENOMIC DNA]</scope>
    <source>
        <strain evidence="5">JCM 31202</strain>
    </source>
</reference>
<evidence type="ECO:0000313" key="4">
    <source>
        <dbReference type="EMBL" id="MFD0901270.1"/>
    </source>
</evidence>
<dbReference type="EMBL" id="JBHTJA010000019">
    <property type="protein sequence ID" value="MFD0901270.1"/>
    <property type="molecule type" value="Genomic_DNA"/>
</dbReference>
<dbReference type="SUPFAM" id="SSF56574">
    <property type="entry name" value="Serpins"/>
    <property type="match status" value="2"/>
</dbReference>
<dbReference type="SMART" id="SM00093">
    <property type="entry name" value="SERPIN"/>
    <property type="match status" value="1"/>
</dbReference>
<dbReference type="PANTHER" id="PTHR11461">
    <property type="entry name" value="SERINE PROTEASE INHIBITOR, SERPIN"/>
    <property type="match status" value="1"/>
</dbReference>
<evidence type="ECO:0000256" key="1">
    <source>
        <dbReference type="ARBA" id="ARBA00049586"/>
    </source>
</evidence>
<dbReference type="Proteomes" id="UP001596972">
    <property type="component" value="Unassembled WGS sequence"/>
</dbReference>
<organism evidence="4 5">
    <name type="scientific">Actinomadura sediminis</name>
    <dbReference type="NCBI Taxonomy" id="1038904"/>
    <lineage>
        <taxon>Bacteria</taxon>
        <taxon>Bacillati</taxon>
        <taxon>Actinomycetota</taxon>
        <taxon>Actinomycetes</taxon>
        <taxon>Streptosporangiales</taxon>
        <taxon>Thermomonosporaceae</taxon>
        <taxon>Actinomadura</taxon>
    </lineage>
</organism>
<dbReference type="InterPro" id="IPR000215">
    <property type="entry name" value="Serpin_fam"/>
</dbReference>
<feature type="domain" description="Serpin" evidence="3">
    <location>
        <begin position="6"/>
        <end position="392"/>
    </location>
</feature>
<comment type="function">
    <text evidence="1">Probable serine protease inhibitor.</text>
</comment>
<dbReference type="Gene3D" id="3.30.497.10">
    <property type="entry name" value="Antithrombin, subunit I, domain 2"/>
    <property type="match status" value="2"/>
</dbReference>
<sequence>MIDGAVRASNELTARWARHACTGETTALSGAGLWPLLALLAAAADGPGRAELRDAVGRDPADADRGAREVLEILARGTAVDGAFGVWHRAGLPLEPWWLDAAPGGSRGELSGDPDADRPRLDAWVERNTRGRLTRMPVALEPDTLLVLATALSVDTRWRTPFQDFPFRPRSGPWTGRPRGLAGLNSSGADLDPLALAETPGGPLTVLTVAGLDDVDVHLLLGAPDRPAGDVLAAGVDALDGGHPLRRGAELLAEPVARTAPGVTLTTVPSFTPAPTLRTTTVRFDVTAEHDLLADPALFGLATVSTDDPRGHFPRISRTPLKIGQGAQDVNAAFTAEGFKAAAVTAFGVAAGSAPPQDEAPVLSAVFDRPFGFLARHRPTGLVLVAGWVAEPEEWPEDASSGPGFW</sequence>
<evidence type="ECO:0000259" key="3">
    <source>
        <dbReference type="SMART" id="SM00093"/>
    </source>
</evidence>
<name>A0ABW3ENB7_9ACTN</name>
<gene>
    <name evidence="4" type="ORF">ACFQ11_12785</name>
</gene>
<keyword evidence="5" id="KW-1185">Reference proteome</keyword>
<evidence type="ECO:0000256" key="2">
    <source>
        <dbReference type="RuleBase" id="RU000411"/>
    </source>
</evidence>
<protein>
    <submittedName>
        <fullName evidence="4">Serpin family protein</fullName>
    </submittedName>
</protein>
<comment type="caution">
    <text evidence="4">The sequence shown here is derived from an EMBL/GenBank/DDBJ whole genome shotgun (WGS) entry which is preliminary data.</text>
</comment>
<dbReference type="InterPro" id="IPR036186">
    <property type="entry name" value="Serpin_sf"/>
</dbReference>
<dbReference type="PANTHER" id="PTHR11461:SF209">
    <property type="entry name" value="SERPIN-Z8-RELATED"/>
    <property type="match status" value="1"/>
</dbReference>
<dbReference type="Pfam" id="PF00079">
    <property type="entry name" value="Serpin"/>
    <property type="match status" value="1"/>
</dbReference>
<dbReference type="RefSeq" id="WP_378298490.1">
    <property type="nucleotide sequence ID" value="NZ_JBHTJA010000019.1"/>
</dbReference>
<dbReference type="InterPro" id="IPR042178">
    <property type="entry name" value="Serpin_sf_1"/>
</dbReference>
<proteinExistence type="inferred from homology"/>
<comment type="similarity">
    <text evidence="2">Belongs to the serpin family.</text>
</comment>
<dbReference type="InterPro" id="IPR023796">
    <property type="entry name" value="Serpin_dom"/>
</dbReference>